<protein>
    <submittedName>
        <fullName evidence="1">Uncharacterized protein</fullName>
    </submittedName>
</protein>
<reference evidence="1 2" key="1">
    <citation type="submission" date="2022-12" db="EMBL/GenBank/DDBJ databases">
        <title>Genomic features and morphological characterization of a novel Knufia sp. strain isolated from spacecraft assembly facility.</title>
        <authorList>
            <person name="Teixeira M."/>
            <person name="Chander A.M."/>
            <person name="Stajich J.E."/>
            <person name="Venkateswaran K."/>
        </authorList>
    </citation>
    <scope>NUCLEOTIDE SEQUENCE [LARGE SCALE GENOMIC DNA]</scope>
    <source>
        <strain evidence="1 2">FJI-L2-BK-P2</strain>
    </source>
</reference>
<dbReference type="AlphaFoldDB" id="A0AAN8EXS4"/>
<comment type="caution">
    <text evidence="1">The sequence shown here is derived from an EMBL/GenBank/DDBJ whole genome shotgun (WGS) entry which is preliminary data.</text>
</comment>
<keyword evidence="2" id="KW-1185">Reference proteome</keyword>
<accession>A0AAN8EXS4</accession>
<organism evidence="1 2">
    <name type="scientific">Knufia fluminis</name>
    <dbReference type="NCBI Taxonomy" id="191047"/>
    <lineage>
        <taxon>Eukaryota</taxon>
        <taxon>Fungi</taxon>
        <taxon>Dikarya</taxon>
        <taxon>Ascomycota</taxon>
        <taxon>Pezizomycotina</taxon>
        <taxon>Eurotiomycetes</taxon>
        <taxon>Chaetothyriomycetidae</taxon>
        <taxon>Chaetothyriales</taxon>
        <taxon>Trichomeriaceae</taxon>
        <taxon>Knufia</taxon>
    </lineage>
</organism>
<evidence type="ECO:0000313" key="2">
    <source>
        <dbReference type="Proteomes" id="UP001316803"/>
    </source>
</evidence>
<gene>
    <name evidence="1" type="ORF">OHC33_000418</name>
</gene>
<sequence length="257" mass="29107">MVLRWLLVSSQPLAERREYAVKKPDQTIEESEVTCKITTTQPDGKGSCSMSQKIVHGYGLDSTILRVCQQLCVEGWAVLYGENTITLRMQCDDGVYYFADNPWVSLLAYHDKAGRREHGSMLTGQEKDFALRFVRYHFEFNETSKPLPPWFFRSVLRDLASGLLDGGITAVFDVHNGHEEDILPLVKAFKLVRCKTLQFIGLPDTIAHHVENVTAVATGTEHVVDLEETYSQIFSHPALKYFMFDTARSSIAVEDKI</sequence>
<evidence type="ECO:0000313" key="1">
    <source>
        <dbReference type="EMBL" id="KAK5958575.1"/>
    </source>
</evidence>
<dbReference type="EMBL" id="JAKLMC020000001">
    <property type="protein sequence ID" value="KAK5958575.1"/>
    <property type="molecule type" value="Genomic_DNA"/>
</dbReference>
<name>A0AAN8EXS4_9EURO</name>
<proteinExistence type="predicted"/>
<dbReference type="Proteomes" id="UP001316803">
    <property type="component" value="Unassembled WGS sequence"/>
</dbReference>